<name>A0A023AWA7_GRENI</name>
<dbReference type="RefSeq" id="XP_011133723.1">
    <property type="nucleotide sequence ID" value="XM_011135421.1"/>
</dbReference>
<accession>A0A023AWA7</accession>
<proteinExistence type="predicted"/>
<dbReference type="AlphaFoldDB" id="A0A023AWA7"/>
<organism evidence="1 2">
    <name type="scientific">Gregarina niphandrodes</name>
    <name type="common">Septate eugregarine</name>
    <dbReference type="NCBI Taxonomy" id="110365"/>
    <lineage>
        <taxon>Eukaryota</taxon>
        <taxon>Sar</taxon>
        <taxon>Alveolata</taxon>
        <taxon>Apicomplexa</taxon>
        <taxon>Conoidasida</taxon>
        <taxon>Gregarinasina</taxon>
        <taxon>Eugregarinorida</taxon>
        <taxon>Gregarinidae</taxon>
        <taxon>Gregarina</taxon>
    </lineage>
</organism>
<evidence type="ECO:0000313" key="1">
    <source>
        <dbReference type="EMBL" id="EZG43004.1"/>
    </source>
</evidence>
<comment type="caution">
    <text evidence="1">The sequence shown here is derived from an EMBL/GenBank/DDBJ whole genome shotgun (WGS) entry which is preliminary data.</text>
</comment>
<evidence type="ECO:0000313" key="2">
    <source>
        <dbReference type="Proteomes" id="UP000019763"/>
    </source>
</evidence>
<dbReference type="VEuPathDB" id="CryptoDB:GNI_197490"/>
<dbReference type="EMBL" id="AFNH02001521">
    <property type="protein sequence ID" value="EZG43004.1"/>
    <property type="molecule type" value="Genomic_DNA"/>
</dbReference>
<dbReference type="GeneID" id="22916341"/>
<protein>
    <submittedName>
        <fullName evidence="1">Uncharacterized protein</fullName>
    </submittedName>
</protein>
<reference evidence="1" key="1">
    <citation type="submission" date="2013-12" db="EMBL/GenBank/DDBJ databases">
        <authorList>
            <person name="Omoto C.K."/>
            <person name="Sibley D."/>
            <person name="Venepally P."/>
            <person name="Hadjithomas M."/>
            <person name="Karamycheva S."/>
            <person name="Brunk B."/>
            <person name="Roos D."/>
            <person name="Caler E."/>
            <person name="Lorenzi H."/>
        </authorList>
    </citation>
    <scope>NUCLEOTIDE SEQUENCE</scope>
</reference>
<keyword evidence="2" id="KW-1185">Reference proteome</keyword>
<feature type="non-terminal residue" evidence="1">
    <location>
        <position position="76"/>
    </location>
</feature>
<sequence length="76" mass="8277">MVGAGIEPIRTDESLRLMRNCDKGRIARWNSSLDEFDLQIIYSKGKENQVAVVSWSGALGRGAVGPDRGNGTKIKS</sequence>
<gene>
    <name evidence="1" type="ORF">GNI_197490</name>
</gene>
<dbReference type="Proteomes" id="UP000019763">
    <property type="component" value="Unassembled WGS sequence"/>
</dbReference>